<evidence type="ECO:0000313" key="5">
    <source>
        <dbReference type="EMBL" id="ABO26637.1"/>
    </source>
</evidence>
<dbReference type="AlphaFoldDB" id="B6RB33"/>
<feature type="chain" id="PRO_5002848857" evidence="4">
    <location>
        <begin position="20"/>
        <end position="74"/>
    </location>
</feature>
<sequence length="74" mass="7845">MLLHVFCAAVVVCCGGASALYIPPPGERKVSCYQSDDSSQSAYNFTLNDLQTGTPTSLSQFRGDVLLIVNVAGF</sequence>
<evidence type="ECO:0000256" key="3">
    <source>
        <dbReference type="ARBA" id="ARBA00023002"/>
    </source>
</evidence>
<dbReference type="InterPro" id="IPR036249">
    <property type="entry name" value="Thioredoxin-like_sf"/>
</dbReference>
<keyword evidence="4" id="KW-0732">Signal</keyword>
<keyword evidence="2 5" id="KW-0575">Peroxidase</keyword>
<dbReference type="GO" id="GO:0006979">
    <property type="term" value="P:response to oxidative stress"/>
    <property type="evidence" value="ECO:0007669"/>
    <property type="project" value="InterPro"/>
</dbReference>
<name>B6RB33_HALDI</name>
<organism evidence="5">
    <name type="scientific">Haliotis discus discus</name>
    <name type="common">disc abalone</name>
    <dbReference type="NCBI Taxonomy" id="91233"/>
    <lineage>
        <taxon>Eukaryota</taxon>
        <taxon>Metazoa</taxon>
        <taxon>Spiralia</taxon>
        <taxon>Lophotrochozoa</taxon>
        <taxon>Mollusca</taxon>
        <taxon>Gastropoda</taxon>
        <taxon>Vetigastropoda</taxon>
        <taxon>Lepetellida</taxon>
        <taxon>Haliotoidea</taxon>
        <taxon>Haliotidae</taxon>
        <taxon>Haliotis</taxon>
    </lineage>
</organism>
<dbReference type="SUPFAM" id="SSF52833">
    <property type="entry name" value="Thioredoxin-like"/>
    <property type="match status" value="1"/>
</dbReference>
<feature type="signal peptide" evidence="4">
    <location>
        <begin position="1"/>
        <end position="19"/>
    </location>
</feature>
<evidence type="ECO:0000256" key="2">
    <source>
        <dbReference type="ARBA" id="ARBA00022559"/>
    </source>
</evidence>
<comment type="similarity">
    <text evidence="1">Belongs to the glutathione peroxidase family.</text>
</comment>
<evidence type="ECO:0000256" key="1">
    <source>
        <dbReference type="ARBA" id="ARBA00006926"/>
    </source>
</evidence>
<dbReference type="Gene3D" id="3.40.30.10">
    <property type="entry name" value="Glutaredoxin"/>
    <property type="match status" value="1"/>
</dbReference>
<accession>B6RB33</accession>
<evidence type="ECO:0000256" key="4">
    <source>
        <dbReference type="SAM" id="SignalP"/>
    </source>
</evidence>
<dbReference type="PROSITE" id="PS51355">
    <property type="entry name" value="GLUTATHIONE_PEROXID_3"/>
    <property type="match status" value="1"/>
</dbReference>
<keyword evidence="3" id="KW-0560">Oxidoreductase</keyword>
<dbReference type="InterPro" id="IPR000889">
    <property type="entry name" value="Glutathione_peroxidase"/>
</dbReference>
<reference evidence="5" key="1">
    <citation type="submission" date="2006-10" db="EMBL/GenBank/DDBJ databases">
        <title>Novel gene discovery from Haliotis discus discus by normalized cDNA library analysis.</title>
        <authorList>
            <person name="Wickrama Arachchilage A.P."/>
            <person name="Kang H.-S."/>
            <person name="Lee J."/>
        </authorList>
    </citation>
    <scope>NUCLEOTIDE SEQUENCE</scope>
</reference>
<proteinExistence type="evidence at transcript level"/>
<dbReference type="EMBL" id="EF103379">
    <property type="protein sequence ID" value="ABO26637.1"/>
    <property type="molecule type" value="mRNA"/>
</dbReference>
<dbReference type="GO" id="GO:0004601">
    <property type="term" value="F:peroxidase activity"/>
    <property type="evidence" value="ECO:0007669"/>
    <property type="project" value="UniProtKB-KW"/>
</dbReference>
<protein>
    <submittedName>
        <fullName evidence="5">Glutathione peroxidase</fullName>
    </submittedName>
</protein>